<accession>A0A8K1GMD0</accession>
<gene>
    <name evidence="2" type="ORF">HGM15179_006555</name>
</gene>
<dbReference type="EMBL" id="SWJQ01000145">
    <property type="protein sequence ID" value="TRZ20588.1"/>
    <property type="molecule type" value="Genomic_DNA"/>
</dbReference>
<feature type="compositionally biased region" description="Basic and acidic residues" evidence="1">
    <location>
        <begin position="42"/>
        <end position="54"/>
    </location>
</feature>
<dbReference type="OrthoDB" id="9353106at2759"/>
<comment type="caution">
    <text evidence="2">The sequence shown here is derived from an EMBL/GenBank/DDBJ whole genome shotgun (WGS) entry which is preliminary data.</text>
</comment>
<protein>
    <submittedName>
        <fullName evidence="2">Uncharacterized protein</fullName>
    </submittedName>
</protein>
<keyword evidence="3" id="KW-1185">Reference proteome</keyword>
<evidence type="ECO:0000256" key="1">
    <source>
        <dbReference type="SAM" id="MobiDB-lite"/>
    </source>
</evidence>
<sequence length="83" mass="9210">MPKKDEDGFLYNRLAELFGMETGTPLVKLTFDGSNSEFRVTKVDHKSNSKERKSLMSVTGVEGVNGEMPATPAKQDIVENTFL</sequence>
<reference evidence="2" key="1">
    <citation type="submission" date="2019-04" db="EMBL/GenBank/DDBJ databases">
        <title>Genome assembly of Zosterops borbonicus 15179.</title>
        <authorList>
            <person name="Leroy T."/>
            <person name="Anselmetti Y."/>
            <person name="Tilak M.-K."/>
            <person name="Nabholz B."/>
        </authorList>
    </citation>
    <scope>NUCLEOTIDE SEQUENCE</scope>
    <source>
        <strain evidence="2">HGM_15179</strain>
        <tissue evidence="2">Muscle</tissue>
    </source>
</reference>
<proteinExistence type="predicted"/>
<dbReference type="Proteomes" id="UP000796761">
    <property type="component" value="Unassembled WGS sequence"/>
</dbReference>
<feature type="region of interest" description="Disordered" evidence="1">
    <location>
        <begin position="42"/>
        <end position="70"/>
    </location>
</feature>
<evidence type="ECO:0000313" key="3">
    <source>
        <dbReference type="Proteomes" id="UP000796761"/>
    </source>
</evidence>
<name>A0A8K1GMD0_9PASS</name>
<organism evidence="2 3">
    <name type="scientific">Zosterops borbonicus</name>
    <dbReference type="NCBI Taxonomy" id="364589"/>
    <lineage>
        <taxon>Eukaryota</taxon>
        <taxon>Metazoa</taxon>
        <taxon>Chordata</taxon>
        <taxon>Craniata</taxon>
        <taxon>Vertebrata</taxon>
        <taxon>Euteleostomi</taxon>
        <taxon>Archelosauria</taxon>
        <taxon>Archosauria</taxon>
        <taxon>Dinosauria</taxon>
        <taxon>Saurischia</taxon>
        <taxon>Theropoda</taxon>
        <taxon>Coelurosauria</taxon>
        <taxon>Aves</taxon>
        <taxon>Neognathae</taxon>
        <taxon>Neoaves</taxon>
        <taxon>Telluraves</taxon>
        <taxon>Australaves</taxon>
        <taxon>Passeriformes</taxon>
        <taxon>Sylvioidea</taxon>
        <taxon>Zosteropidae</taxon>
        <taxon>Zosterops</taxon>
    </lineage>
</organism>
<evidence type="ECO:0000313" key="2">
    <source>
        <dbReference type="EMBL" id="TRZ20588.1"/>
    </source>
</evidence>
<dbReference type="AlphaFoldDB" id="A0A8K1GMD0"/>